<keyword evidence="1" id="KW-1133">Transmembrane helix</keyword>
<feature type="transmembrane region" description="Helical" evidence="1">
    <location>
        <begin position="41"/>
        <end position="66"/>
    </location>
</feature>
<feature type="transmembrane region" description="Helical" evidence="1">
    <location>
        <begin position="86"/>
        <end position="103"/>
    </location>
</feature>
<dbReference type="EMBL" id="FOHW01000019">
    <property type="protein sequence ID" value="SET66374.1"/>
    <property type="molecule type" value="Genomic_DNA"/>
</dbReference>
<feature type="transmembrane region" description="Helical" evidence="1">
    <location>
        <begin position="6"/>
        <end position="29"/>
    </location>
</feature>
<dbReference type="SUPFAM" id="SSF81324">
    <property type="entry name" value="Voltage-gated potassium channels"/>
    <property type="match status" value="1"/>
</dbReference>
<dbReference type="Pfam" id="PF07885">
    <property type="entry name" value="Ion_trans_2"/>
    <property type="match status" value="1"/>
</dbReference>
<evidence type="ECO:0000259" key="2">
    <source>
        <dbReference type="PROSITE" id="PS50914"/>
    </source>
</evidence>
<dbReference type="PROSITE" id="PS50914">
    <property type="entry name" value="BON"/>
    <property type="match status" value="3"/>
</dbReference>
<proteinExistence type="predicted"/>
<dbReference type="InterPro" id="IPR013099">
    <property type="entry name" value="K_chnl_dom"/>
</dbReference>
<gene>
    <name evidence="3" type="ORF">SAMN05216197_11994</name>
</gene>
<dbReference type="SMART" id="SM00749">
    <property type="entry name" value="BON"/>
    <property type="match status" value="3"/>
</dbReference>
<feature type="domain" description="BON" evidence="2">
    <location>
        <begin position="202"/>
        <end position="270"/>
    </location>
</feature>
<dbReference type="Gene3D" id="1.10.287.70">
    <property type="match status" value="1"/>
</dbReference>
<reference evidence="3 4" key="1">
    <citation type="submission" date="2016-10" db="EMBL/GenBank/DDBJ databases">
        <authorList>
            <person name="de Groot N.N."/>
        </authorList>
    </citation>
    <scope>NUCLEOTIDE SEQUENCE [LARGE SCALE GENOMIC DNA]</scope>
    <source>
        <strain evidence="3 4">DSM 11363</strain>
    </source>
</reference>
<evidence type="ECO:0000256" key="1">
    <source>
        <dbReference type="SAM" id="Phobius"/>
    </source>
</evidence>
<dbReference type="PANTHER" id="PTHR34606">
    <property type="entry name" value="BON DOMAIN-CONTAINING PROTEIN"/>
    <property type="match status" value="1"/>
</dbReference>
<dbReference type="InterPro" id="IPR051686">
    <property type="entry name" value="Lipoprotein_DolP"/>
</dbReference>
<name>A0A1I0G6S1_9PSED</name>
<protein>
    <submittedName>
        <fullName evidence="3">Osmotically-inducible protein OsmY, contains BON domain</fullName>
    </submittedName>
</protein>
<sequence>MITITLINILIITTAVIVHYECLLSLNLLMPRLNLWHRFRMVFGVLGTLIAHAVEVWIFAVGYYVMNRSETLGRLSGNFDGSLMDSVYFSFTTFTTIGFGDITPSGPLKFLTGLEALTGLVLITWTASFLFIEMQKYFGATSSRPKARSSDASTKHYRMAPKTSLHDKAQCLISRQALNDHSVTLSNRAARQCLQPRGLTMNDLTLRRTILDELEFLPHIDAAAIGVSIENEVVIMNGHVGTYAEKIAAERAVKRVKGVRAVAEELKVRATTAVGFGDEVTASRCLDLLRWNTVVPDEQIQIKVQQGWVTLEGNVEWQHQKEAAQKAIQKLDGVVGLNNLLVIRPKADAQDIKRLIEEALARSSDLNASKIRVVVEGNEVKLEGTVERWLERKEVEQAAWAVPGVTNVENRLLII</sequence>
<dbReference type="PANTHER" id="PTHR34606:SF15">
    <property type="entry name" value="BON DOMAIN-CONTAINING PROTEIN"/>
    <property type="match status" value="1"/>
</dbReference>
<keyword evidence="1" id="KW-0812">Transmembrane</keyword>
<keyword evidence="1" id="KW-0472">Membrane</keyword>
<dbReference type="Pfam" id="PF04972">
    <property type="entry name" value="BON"/>
    <property type="match status" value="3"/>
</dbReference>
<dbReference type="InterPro" id="IPR007055">
    <property type="entry name" value="BON_dom"/>
</dbReference>
<dbReference type="InterPro" id="IPR014004">
    <property type="entry name" value="Transpt-assoc_nodulatn_dom_bac"/>
</dbReference>
<dbReference type="AlphaFoldDB" id="A0A1I0G6S1"/>
<feature type="domain" description="BON" evidence="2">
    <location>
        <begin position="277"/>
        <end position="345"/>
    </location>
</feature>
<dbReference type="Gene3D" id="3.30.1340.30">
    <property type="match status" value="3"/>
</dbReference>
<evidence type="ECO:0000313" key="4">
    <source>
        <dbReference type="Proteomes" id="UP000182332"/>
    </source>
</evidence>
<feature type="transmembrane region" description="Helical" evidence="1">
    <location>
        <begin position="110"/>
        <end position="132"/>
    </location>
</feature>
<dbReference type="Proteomes" id="UP000182332">
    <property type="component" value="Unassembled WGS sequence"/>
</dbReference>
<accession>A0A1I0G6S1</accession>
<evidence type="ECO:0000313" key="3">
    <source>
        <dbReference type="EMBL" id="SET66374.1"/>
    </source>
</evidence>
<organism evidence="3 4">
    <name type="scientific">Pseudomonas graminis</name>
    <dbReference type="NCBI Taxonomy" id="158627"/>
    <lineage>
        <taxon>Bacteria</taxon>
        <taxon>Pseudomonadati</taxon>
        <taxon>Pseudomonadota</taxon>
        <taxon>Gammaproteobacteria</taxon>
        <taxon>Pseudomonadales</taxon>
        <taxon>Pseudomonadaceae</taxon>
        <taxon>Pseudomonas</taxon>
    </lineage>
</organism>
<feature type="domain" description="BON" evidence="2">
    <location>
        <begin position="348"/>
        <end position="415"/>
    </location>
</feature>